<organism evidence="2">
    <name type="scientific">Tanacetum cinerariifolium</name>
    <name type="common">Dalmatian daisy</name>
    <name type="synonym">Chrysanthemum cinerariifolium</name>
    <dbReference type="NCBI Taxonomy" id="118510"/>
    <lineage>
        <taxon>Eukaryota</taxon>
        <taxon>Viridiplantae</taxon>
        <taxon>Streptophyta</taxon>
        <taxon>Embryophyta</taxon>
        <taxon>Tracheophyta</taxon>
        <taxon>Spermatophyta</taxon>
        <taxon>Magnoliopsida</taxon>
        <taxon>eudicotyledons</taxon>
        <taxon>Gunneridae</taxon>
        <taxon>Pentapetalae</taxon>
        <taxon>asterids</taxon>
        <taxon>campanulids</taxon>
        <taxon>Asterales</taxon>
        <taxon>Asteraceae</taxon>
        <taxon>Asteroideae</taxon>
        <taxon>Anthemideae</taxon>
        <taxon>Anthemidinae</taxon>
        <taxon>Tanacetum</taxon>
    </lineage>
</organism>
<dbReference type="Pfam" id="PF24626">
    <property type="entry name" value="SH3_Tf2-1"/>
    <property type="match status" value="1"/>
</dbReference>
<gene>
    <name evidence="2" type="ORF">Tci_030849</name>
</gene>
<dbReference type="PANTHER" id="PTHR46148">
    <property type="entry name" value="CHROMO DOMAIN-CONTAINING PROTEIN"/>
    <property type="match status" value="1"/>
</dbReference>
<dbReference type="GO" id="GO:0003676">
    <property type="term" value="F:nucleic acid binding"/>
    <property type="evidence" value="ECO:0007669"/>
    <property type="project" value="InterPro"/>
</dbReference>
<dbReference type="InterPro" id="IPR036397">
    <property type="entry name" value="RNaseH_sf"/>
</dbReference>
<evidence type="ECO:0000259" key="1">
    <source>
        <dbReference type="Pfam" id="PF24626"/>
    </source>
</evidence>
<dbReference type="Gene3D" id="3.30.420.10">
    <property type="entry name" value="Ribonuclease H-like superfamily/Ribonuclease H"/>
    <property type="match status" value="1"/>
</dbReference>
<dbReference type="InterPro" id="IPR056924">
    <property type="entry name" value="SH3_Tf2-1"/>
</dbReference>
<evidence type="ECO:0000313" key="2">
    <source>
        <dbReference type="EMBL" id="GEU58871.1"/>
    </source>
</evidence>
<dbReference type="AlphaFoldDB" id="A0A6L2LAT3"/>
<sequence length="206" mass="23625">MKTAQWAKGAGFLWGRVVGMMESGGSGGERLGNRERWVAGCGGKWGSEQWLQIIGGRQGWLFGPVWGCDMREDYKMDRFTRLYLNETMARHGVPISIISDHDSQFTSRFWQSMQEIKDRLKAARVRHKSYADKKRNPLEYSVGDYVFLKVLPWKCVVRFGKKGKIAPRLVGPFEIIKKVGIVAYQLDLPDELNGVRDRFHVSNLNK</sequence>
<accession>A0A6L2LAT3</accession>
<feature type="domain" description="Tf2-1-like SH3-like" evidence="1">
    <location>
        <begin position="143"/>
        <end position="206"/>
    </location>
</feature>
<proteinExistence type="predicted"/>
<comment type="caution">
    <text evidence="2">The sequence shown here is derived from an EMBL/GenBank/DDBJ whole genome shotgun (WGS) entry which is preliminary data.</text>
</comment>
<dbReference type="EMBL" id="BKCJ010004074">
    <property type="protein sequence ID" value="GEU58871.1"/>
    <property type="molecule type" value="Genomic_DNA"/>
</dbReference>
<protein>
    <recommendedName>
        <fullName evidence="1">Tf2-1-like SH3-like domain-containing protein</fullName>
    </recommendedName>
</protein>
<reference evidence="2" key="1">
    <citation type="journal article" date="2019" name="Sci. Rep.">
        <title>Draft genome of Tanacetum cinerariifolium, the natural source of mosquito coil.</title>
        <authorList>
            <person name="Yamashiro T."/>
            <person name="Shiraishi A."/>
            <person name="Satake H."/>
            <person name="Nakayama K."/>
        </authorList>
    </citation>
    <scope>NUCLEOTIDE SEQUENCE</scope>
</reference>
<name>A0A6L2LAT3_TANCI</name>
<dbReference type="InterPro" id="IPR012337">
    <property type="entry name" value="RNaseH-like_sf"/>
</dbReference>
<dbReference type="PANTHER" id="PTHR46148:SF59">
    <property type="entry name" value="NUCLEOTIDYLTRANSFERASE, RIBONUCLEASE H"/>
    <property type="match status" value="1"/>
</dbReference>
<dbReference type="SUPFAM" id="SSF53098">
    <property type="entry name" value="Ribonuclease H-like"/>
    <property type="match status" value="1"/>
</dbReference>